<evidence type="ECO:0008006" key="4">
    <source>
        <dbReference type="Google" id="ProtNLM"/>
    </source>
</evidence>
<comment type="caution">
    <text evidence="2">The sequence shown here is derived from an EMBL/GenBank/DDBJ whole genome shotgun (WGS) entry which is preliminary data.</text>
</comment>
<gene>
    <name evidence="2" type="ORF">Poly41_10720</name>
</gene>
<accession>A0A5C6E1I5</accession>
<evidence type="ECO:0000256" key="1">
    <source>
        <dbReference type="SAM" id="SignalP"/>
    </source>
</evidence>
<feature type="chain" id="PRO_5022933470" description="SLA1 homology domain-containing protein" evidence="1">
    <location>
        <begin position="31"/>
        <end position="465"/>
    </location>
</feature>
<evidence type="ECO:0000313" key="2">
    <source>
        <dbReference type="EMBL" id="TWU42772.1"/>
    </source>
</evidence>
<reference evidence="2 3" key="1">
    <citation type="submission" date="2019-02" db="EMBL/GenBank/DDBJ databases">
        <title>Deep-cultivation of Planctomycetes and their phenomic and genomic characterization uncovers novel biology.</title>
        <authorList>
            <person name="Wiegand S."/>
            <person name="Jogler M."/>
            <person name="Boedeker C."/>
            <person name="Pinto D."/>
            <person name="Vollmers J."/>
            <person name="Rivas-Marin E."/>
            <person name="Kohn T."/>
            <person name="Peeters S.H."/>
            <person name="Heuer A."/>
            <person name="Rast P."/>
            <person name="Oberbeckmann S."/>
            <person name="Bunk B."/>
            <person name="Jeske O."/>
            <person name="Meyerdierks A."/>
            <person name="Storesund J.E."/>
            <person name="Kallscheuer N."/>
            <person name="Luecker S."/>
            <person name="Lage O.M."/>
            <person name="Pohl T."/>
            <person name="Merkel B.J."/>
            <person name="Hornburger P."/>
            <person name="Mueller R.-W."/>
            <person name="Bruemmer F."/>
            <person name="Labrenz M."/>
            <person name="Spormann A.M."/>
            <person name="Op Den Camp H."/>
            <person name="Overmann J."/>
            <person name="Amann R."/>
            <person name="Jetten M.S.M."/>
            <person name="Mascher T."/>
            <person name="Medema M.H."/>
            <person name="Devos D.P."/>
            <person name="Kaster A.-K."/>
            <person name="Ovreas L."/>
            <person name="Rohde M."/>
            <person name="Galperin M.Y."/>
            <person name="Jogler C."/>
        </authorList>
    </citation>
    <scope>NUCLEOTIDE SEQUENCE [LARGE SCALE GENOMIC DNA]</scope>
    <source>
        <strain evidence="2 3">Poly41</strain>
    </source>
</reference>
<evidence type="ECO:0000313" key="3">
    <source>
        <dbReference type="Proteomes" id="UP000319143"/>
    </source>
</evidence>
<name>A0A5C6E1I5_9BACT</name>
<dbReference type="Proteomes" id="UP000319143">
    <property type="component" value="Unassembled WGS sequence"/>
</dbReference>
<feature type="signal peptide" evidence="1">
    <location>
        <begin position="1"/>
        <end position="30"/>
    </location>
</feature>
<dbReference type="OrthoDB" id="250033at2"/>
<keyword evidence="1" id="KW-0732">Signal</keyword>
<dbReference type="RefSeq" id="WP_146524759.1">
    <property type="nucleotide sequence ID" value="NZ_SJPV01000001.1"/>
</dbReference>
<proteinExistence type="predicted"/>
<keyword evidence="3" id="KW-1185">Reference proteome</keyword>
<sequence precursor="true">MVAIQWKNVSDCCLKVFVCAIILASSNAFADEPTSSGKVQLRWKFGNGQTFYYAQRDEYAARETVDGAVHETTNRRTTLYSWEVILEGEASAIGVSFERVKRESITPERTITTDTYMPLGANDLDPEEKFFQDEVFRFVQSHFLFYATPDGGTVLPEEVPGIEIEPWMRVPEAISDPRTFTPGDTVGLPKNAVSIGDSWTVPLYDGKGTSRFQLVGQEIRLGHRCWLIEGQTTYHQMPEFLSQHPDLESIRSGPRISTYCFDSELGRLVQGEEKTPLQMKFRDGRVAETTVRVMRRLMESPLEPVTMKVTRKIAGGQTITLAYRGGSPTNSQCAWADVASAGVGFGATQLPDGKVDVSELAWSIVLTPKVADIQSVRVYDVTFASAVLMLDDNPPKVTDKSMVLLLKKLPISDPLARWFHEDVATERIFRIELNNSRGETKVLHQAILIQTEQIRASTQLAAHDS</sequence>
<protein>
    <recommendedName>
        <fullName evidence="4">SLA1 homology domain-containing protein</fullName>
    </recommendedName>
</protein>
<organism evidence="2 3">
    <name type="scientific">Novipirellula artificiosorum</name>
    <dbReference type="NCBI Taxonomy" id="2528016"/>
    <lineage>
        <taxon>Bacteria</taxon>
        <taxon>Pseudomonadati</taxon>
        <taxon>Planctomycetota</taxon>
        <taxon>Planctomycetia</taxon>
        <taxon>Pirellulales</taxon>
        <taxon>Pirellulaceae</taxon>
        <taxon>Novipirellula</taxon>
    </lineage>
</organism>
<dbReference type="AlphaFoldDB" id="A0A5C6E1I5"/>
<dbReference type="EMBL" id="SJPV01000001">
    <property type="protein sequence ID" value="TWU42772.1"/>
    <property type="molecule type" value="Genomic_DNA"/>
</dbReference>